<keyword evidence="1" id="KW-0812">Transmembrane</keyword>
<keyword evidence="1" id="KW-0472">Membrane</keyword>
<comment type="caution">
    <text evidence="2">The sequence shown here is derived from an EMBL/GenBank/DDBJ whole genome shotgun (WGS) entry which is preliminary data.</text>
</comment>
<evidence type="ECO:0000256" key="1">
    <source>
        <dbReference type="SAM" id="Phobius"/>
    </source>
</evidence>
<feature type="transmembrane region" description="Helical" evidence="1">
    <location>
        <begin position="197"/>
        <end position="218"/>
    </location>
</feature>
<feature type="transmembrane region" description="Helical" evidence="1">
    <location>
        <begin position="313"/>
        <end position="334"/>
    </location>
</feature>
<dbReference type="Proteomes" id="UP000177941">
    <property type="component" value="Unassembled WGS sequence"/>
</dbReference>
<feature type="transmembrane region" description="Helical" evidence="1">
    <location>
        <begin position="341"/>
        <end position="361"/>
    </location>
</feature>
<feature type="transmembrane region" description="Helical" evidence="1">
    <location>
        <begin position="158"/>
        <end position="191"/>
    </location>
</feature>
<evidence type="ECO:0000313" key="3">
    <source>
        <dbReference type="Proteomes" id="UP000177941"/>
    </source>
</evidence>
<gene>
    <name evidence="2" type="ORF">A3E36_04565</name>
</gene>
<dbReference type="AlphaFoldDB" id="A0A1G1XAF3"/>
<proteinExistence type="predicted"/>
<accession>A0A1G1XAF3</accession>
<feature type="transmembrane region" description="Helical" evidence="1">
    <location>
        <begin position="265"/>
        <end position="283"/>
    </location>
</feature>
<evidence type="ECO:0000313" key="2">
    <source>
        <dbReference type="EMBL" id="OGY36932.1"/>
    </source>
</evidence>
<feature type="transmembrane region" description="Helical" evidence="1">
    <location>
        <begin position="83"/>
        <end position="104"/>
    </location>
</feature>
<name>A0A1G1XAF3_9BACT</name>
<keyword evidence="1" id="KW-1133">Transmembrane helix</keyword>
<sequence length="469" mass="52095">MNAVRRFFPDSRLAVLFVLFFVANLAYLHRVPGFLGDEASEGENVYQILTEEKNLVQGERSYIGVFTDYARMPFVGVLGYSSLAVRLPVFFGNLIFFVVLAALLKKYAEKETAYLALVFLCFSPIFIIYQRLGWAITLLPLFAVLLIYALQSKGKYRWLLAGLVAGVGLQTHLLFLPTLAAILLVLFALYRPNILRAWPALIGFWAGFGMQAAILSIMKDDQGDPSQTTQLFSERIADFWEALPLYATGSSFVAQYTGIEFSPSAILAIFLLLSIGMLLAFVLVRTRIPWIIASITALHTFGILYMIDRYSLRYFVITALGIWLLAGLGYGAVLERLTKKLPVFSFAPIAVALCLLVWSVFSTLIPFLKTGGSVAQFDLGNRTTSASPFVDDRPLIACLRGKGAVFSEVEPIQNILLYRSHQYDDLVVVDEGSKKTAQFIVAYASEQEAPKSNADLACPEASLFRVIKK</sequence>
<dbReference type="EMBL" id="MHHS01000025">
    <property type="protein sequence ID" value="OGY36932.1"/>
    <property type="molecule type" value="Genomic_DNA"/>
</dbReference>
<protein>
    <submittedName>
        <fullName evidence="2">Uncharacterized protein</fullName>
    </submittedName>
</protein>
<reference evidence="2 3" key="1">
    <citation type="journal article" date="2016" name="Nat. Commun.">
        <title>Thousands of microbial genomes shed light on interconnected biogeochemical processes in an aquifer system.</title>
        <authorList>
            <person name="Anantharaman K."/>
            <person name="Brown C.T."/>
            <person name="Hug L.A."/>
            <person name="Sharon I."/>
            <person name="Castelle C.J."/>
            <person name="Probst A.J."/>
            <person name="Thomas B.C."/>
            <person name="Singh A."/>
            <person name="Wilkins M.J."/>
            <person name="Karaoz U."/>
            <person name="Brodie E.L."/>
            <person name="Williams K.H."/>
            <person name="Hubbard S.S."/>
            <person name="Banfield J.F."/>
        </authorList>
    </citation>
    <scope>NUCLEOTIDE SEQUENCE [LARGE SCALE GENOMIC DNA]</scope>
</reference>
<feature type="transmembrane region" description="Helical" evidence="1">
    <location>
        <begin position="134"/>
        <end position="151"/>
    </location>
</feature>
<organism evidence="2 3">
    <name type="scientific">Candidatus Andersenbacteria bacterium RIFCSPHIGHO2_12_FULL_45_11b</name>
    <dbReference type="NCBI Taxonomy" id="1797282"/>
    <lineage>
        <taxon>Bacteria</taxon>
        <taxon>Candidatus Anderseniibacteriota</taxon>
    </lineage>
</organism>
<feature type="transmembrane region" description="Helical" evidence="1">
    <location>
        <begin position="290"/>
        <end position="307"/>
    </location>
</feature>